<dbReference type="Pfam" id="PF16868">
    <property type="entry name" value="NMT1_3"/>
    <property type="match status" value="1"/>
</dbReference>
<proteinExistence type="inferred from homology"/>
<feature type="signal peptide" evidence="4">
    <location>
        <begin position="1"/>
        <end position="21"/>
    </location>
</feature>
<dbReference type="SUPFAM" id="SSF53850">
    <property type="entry name" value="Periplasmic binding protein-like II"/>
    <property type="match status" value="1"/>
</dbReference>
<evidence type="ECO:0000256" key="4">
    <source>
        <dbReference type="SAM" id="SignalP"/>
    </source>
</evidence>
<name>A0A5C4JUZ8_9HYPH</name>
<sequence>MKKLASIALGAICLFAGGAIAKDDAVTLPKTLVWTSFDTGSLGYNQSIAVGKALEDAYGISLRVLPASTDLSRIAPAREGRVPFALAGSDAFYAFEGVLSYATPDLGPQKLTAVILAGADNGVAMGVADNQDINSIADLKGKKVGWVVSSPSLQSNVRAFLAFGGLTVDDVELVDQPSYGGAWQAFTNGQIDAMTAVTSGSGVLEQAAASPQGLKWLALPFSDTEGWNRLQAVNPHFGQRKATVGIDIDAEHPLECAGVPYPALITYTASPDLVYNVTKAIDLQAPVYSKMQSGTSGWAAKSEVFDWVVPFNDAAIRYYKEVGLWSEEDQKHNDDLVARAKVLQEAWAKMDGERGDDFAEKWMKVRADMLEAAGFPAYFR</sequence>
<dbReference type="GO" id="GO:0042918">
    <property type="term" value="P:alkanesulfonate transmembrane transport"/>
    <property type="evidence" value="ECO:0007669"/>
    <property type="project" value="TreeGrafter"/>
</dbReference>
<dbReference type="GO" id="GO:0042597">
    <property type="term" value="C:periplasmic space"/>
    <property type="evidence" value="ECO:0007669"/>
    <property type="project" value="UniProtKB-SubCell"/>
</dbReference>
<dbReference type="NCBIfam" id="TIGR02122">
    <property type="entry name" value="TRAP_TAXI"/>
    <property type="match status" value="1"/>
</dbReference>
<evidence type="ECO:0000256" key="3">
    <source>
        <dbReference type="ARBA" id="ARBA00022729"/>
    </source>
</evidence>
<dbReference type="EMBL" id="VCLB01000004">
    <property type="protein sequence ID" value="TNB48449.1"/>
    <property type="molecule type" value="Genomic_DNA"/>
</dbReference>
<dbReference type="InterPro" id="IPR011852">
    <property type="entry name" value="TRAP_TAXI"/>
</dbReference>
<reference evidence="5 6" key="1">
    <citation type="submission" date="2019-06" db="EMBL/GenBank/DDBJ databases">
        <title>Martelella lutilitoris sp. nov., isolated from a tidal mudflat.</title>
        <authorList>
            <person name="Kim Y.-J."/>
        </authorList>
    </citation>
    <scope>NUCLEOTIDE SEQUENCE [LARGE SCALE GENOMIC DNA]</scope>
    <source>
        <strain evidence="5 6">GH2-6</strain>
    </source>
</reference>
<organism evidence="5 6">
    <name type="scientific">Martelella lutilitoris</name>
    <dbReference type="NCBI Taxonomy" id="2583532"/>
    <lineage>
        <taxon>Bacteria</taxon>
        <taxon>Pseudomonadati</taxon>
        <taxon>Pseudomonadota</taxon>
        <taxon>Alphaproteobacteria</taxon>
        <taxon>Hyphomicrobiales</taxon>
        <taxon>Aurantimonadaceae</taxon>
        <taxon>Martelella</taxon>
    </lineage>
</organism>
<accession>A0A5C4JUZ8</accession>
<evidence type="ECO:0000256" key="1">
    <source>
        <dbReference type="ARBA" id="ARBA00004418"/>
    </source>
</evidence>
<comment type="caution">
    <text evidence="5">The sequence shown here is derived from an EMBL/GenBank/DDBJ whole genome shotgun (WGS) entry which is preliminary data.</text>
</comment>
<evidence type="ECO:0000313" key="5">
    <source>
        <dbReference type="EMBL" id="TNB48449.1"/>
    </source>
</evidence>
<keyword evidence="6" id="KW-1185">Reference proteome</keyword>
<dbReference type="PANTHER" id="PTHR30024:SF47">
    <property type="entry name" value="TAURINE-BINDING PERIPLASMIC PROTEIN"/>
    <property type="match status" value="1"/>
</dbReference>
<gene>
    <name evidence="5" type="ORF">FF124_08990</name>
</gene>
<dbReference type="OrthoDB" id="9776669at2"/>
<evidence type="ECO:0000313" key="6">
    <source>
        <dbReference type="Proteomes" id="UP000307874"/>
    </source>
</evidence>
<dbReference type="RefSeq" id="WP_138748148.1">
    <property type="nucleotide sequence ID" value="NZ_VCLB01000004.1"/>
</dbReference>
<evidence type="ECO:0000256" key="2">
    <source>
        <dbReference type="ARBA" id="ARBA00010742"/>
    </source>
</evidence>
<keyword evidence="3 4" id="KW-0732">Signal</keyword>
<comment type="similarity">
    <text evidence="2">Belongs to the bacterial solute-binding protein SsuA/TauA family.</text>
</comment>
<protein>
    <submittedName>
        <fullName evidence="5">TAXI family TRAP transporter solute-binding subunit</fullName>
    </submittedName>
</protein>
<dbReference type="Gene3D" id="3.40.190.10">
    <property type="entry name" value="Periplasmic binding protein-like II"/>
    <property type="match status" value="2"/>
</dbReference>
<dbReference type="Proteomes" id="UP000307874">
    <property type="component" value="Unassembled WGS sequence"/>
</dbReference>
<comment type="subcellular location">
    <subcellularLocation>
        <location evidence="1">Periplasm</location>
    </subcellularLocation>
</comment>
<dbReference type="AlphaFoldDB" id="A0A5C4JUZ8"/>
<feature type="chain" id="PRO_5022970660" evidence="4">
    <location>
        <begin position="22"/>
        <end position="380"/>
    </location>
</feature>
<dbReference type="PANTHER" id="PTHR30024">
    <property type="entry name" value="ALIPHATIC SULFONATES-BINDING PROTEIN-RELATED"/>
    <property type="match status" value="1"/>
</dbReference>